<accession>A0A1I4CMR6</accession>
<sequence>MYTPPAFRMDDLPGLHGTMRDAGLANLLTATPAGLVATPLPLFLDPDDGPFGTLHGHLARANPQWRTPAQGDAMALFMGPDAYVSPSWYPSKQEHHRVVPTWNYVAVHAYGPVEFYEDPDRLLALVTTLTRRHEEPRATRGAVPWAVSDAPADFIQGQLKGIVGLRLPITRLEGKRKLSQNRNAADRAGVRDALAASDRPADRAVAAVMPE</sequence>
<reference evidence="2 3" key="1">
    <citation type="submission" date="2016-10" db="EMBL/GenBank/DDBJ databases">
        <authorList>
            <person name="de Groot N.N."/>
        </authorList>
    </citation>
    <scope>NUCLEOTIDE SEQUENCE [LARGE SCALE GENOMIC DNA]</scope>
    <source>
        <strain evidence="2 3">DSM 19981</strain>
    </source>
</reference>
<evidence type="ECO:0000256" key="1">
    <source>
        <dbReference type="SAM" id="MobiDB-lite"/>
    </source>
</evidence>
<evidence type="ECO:0000313" key="3">
    <source>
        <dbReference type="Proteomes" id="UP000199473"/>
    </source>
</evidence>
<name>A0A1I4CMR6_9PROT</name>
<dbReference type="Proteomes" id="UP000199473">
    <property type="component" value="Unassembled WGS sequence"/>
</dbReference>
<dbReference type="InterPro" id="IPR007396">
    <property type="entry name" value="TR_PAI2-type"/>
</dbReference>
<dbReference type="SUPFAM" id="SSF50475">
    <property type="entry name" value="FMN-binding split barrel"/>
    <property type="match status" value="1"/>
</dbReference>
<dbReference type="RefSeq" id="WP_092961498.1">
    <property type="nucleotide sequence ID" value="NZ_FOSQ01000008.1"/>
</dbReference>
<dbReference type="Gene3D" id="2.30.110.10">
    <property type="entry name" value="Electron Transport, Fmn-binding Protein, Chain A"/>
    <property type="match status" value="1"/>
</dbReference>
<dbReference type="InterPro" id="IPR012349">
    <property type="entry name" value="Split_barrel_FMN-bd"/>
</dbReference>
<feature type="region of interest" description="Disordered" evidence="1">
    <location>
        <begin position="178"/>
        <end position="211"/>
    </location>
</feature>
<evidence type="ECO:0000313" key="2">
    <source>
        <dbReference type="EMBL" id="SFK82564.1"/>
    </source>
</evidence>
<dbReference type="EMBL" id="FOSQ01000008">
    <property type="protein sequence ID" value="SFK82564.1"/>
    <property type="molecule type" value="Genomic_DNA"/>
</dbReference>
<dbReference type="OrthoDB" id="9794948at2"/>
<dbReference type="PANTHER" id="PTHR35802:SF1">
    <property type="entry name" value="PROTEASE SYNTHASE AND SPORULATION PROTEIN PAI 2"/>
    <property type="match status" value="1"/>
</dbReference>
<dbReference type="Pfam" id="PF04299">
    <property type="entry name" value="FMN_bind_2"/>
    <property type="match status" value="1"/>
</dbReference>
<keyword evidence="3" id="KW-1185">Reference proteome</keyword>
<organism evidence="2 3">
    <name type="scientific">Falsiroseomonas stagni DSM 19981</name>
    <dbReference type="NCBI Taxonomy" id="1123062"/>
    <lineage>
        <taxon>Bacteria</taxon>
        <taxon>Pseudomonadati</taxon>
        <taxon>Pseudomonadota</taxon>
        <taxon>Alphaproteobacteria</taxon>
        <taxon>Acetobacterales</taxon>
        <taxon>Roseomonadaceae</taxon>
        <taxon>Falsiroseomonas</taxon>
    </lineage>
</organism>
<gene>
    <name evidence="2" type="ORF">SAMN02745775_10837</name>
</gene>
<dbReference type="PIRSF" id="PIRSF010372">
    <property type="entry name" value="PaiB"/>
    <property type="match status" value="1"/>
</dbReference>
<dbReference type="PANTHER" id="PTHR35802">
    <property type="entry name" value="PROTEASE SYNTHASE AND SPORULATION PROTEIN PAI 2"/>
    <property type="match status" value="1"/>
</dbReference>
<protein>
    <submittedName>
        <fullName evidence="2">Negative transcriptional regulator, PaiB family</fullName>
    </submittedName>
</protein>
<dbReference type="STRING" id="1123062.SAMN02745775_10837"/>
<proteinExistence type="predicted"/>
<dbReference type="AlphaFoldDB" id="A0A1I4CMR6"/>